<proteinExistence type="predicted"/>
<reference evidence="2" key="1">
    <citation type="submission" date="2019-12" db="UniProtKB">
        <authorList>
            <consortium name="WormBaseParasite"/>
        </authorList>
    </citation>
    <scope>IDENTIFICATION</scope>
</reference>
<evidence type="ECO:0000313" key="2">
    <source>
        <dbReference type="WBParaSite" id="TMUE_1000004311.1"/>
    </source>
</evidence>
<keyword evidence="1" id="KW-1185">Reference proteome</keyword>
<organism evidence="1 2">
    <name type="scientific">Trichuris muris</name>
    <name type="common">Mouse whipworm</name>
    <dbReference type="NCBI Taxonomy" id="70415"/>
    <lineage>
        <taxon>Eukaryota</taxon>
        <taxon>Metazoa</taxon>
        <taxon>Ecdysozoa</taxon>
        <taxon>Nematoda</taxon>
        <taxon>Enoplea</taxon>
        <taxon>Dorylaimia</taxon>
        <taxon>Trichinellida</taxon>
        <taxon>Trichuridae</taxon>
        <taxon>Trichuris</taxon>
    </lineage>
</organism>
<protein>
    <submittedName>
        <fullName evidence="2">Uncharacterized protein</fullName>
    </submittedName>
</protein>
<sequence length="75" mass="8999">MRTNTPAQRNSIFIAFTERQFVDLYIFDNGFVGLMQGLALYEEEWIMRFVGTCCRRSREIKRRKRRCGCRQSNAR</sequence>
<evidence type="ECO:0000313" key="1">
    <source>
        <dbReference type="Proteomes" id="UP000046395"/>
    </source>
</evidence>
<dbReference type="WBParaSite" id="TMUE_1000004311.1">
    <property type="protein sequence ID" value="TMUE_1000004311.1"/>
    <property type="gene ID" value="WBGene00294934"/>
</dbReference>
<accession>A0A5S6QAF4</accession>
<name>A0A5S6QAF4_TRIMR</name>
<dbReference type="AlphaFoldDB" id="A0A5S6QAF4"/>
<dbReference type="Proteomes" id="UP000046395">
    <property type="component" value="Unassembled WGS sequence"/>
</dbReference>